<keyword evidence="2" id="KW-1185">Reference proteome</keyword>
<dbReference type="AlphaFoldDB" id="A0A7W7N439"/>
<sequence>MTPTDERLGIVRLSLPDGRTVPLQLTYAALDAKGHDWLLEQFKAMQRGRAGSSTAMAEALDVLSDGEISAAEVLAAPMAEYPLAVCLKAAWGAWELAQYGPAGRSVEADTANPQKSARPTWSRRIFGRRSAQV</sequence>
<comment type="caution">
    <text evidence="1">The sequence shown here is derived from an EMBL/GenBank/DDBJ whole genome shotgun (WGS) entry which is preliminary data.</text>
</comment>
<proteinExistence type="predicted"/>
<accession>A0A7W7N439</accession>
<gene>
    <name evidence="1" type="ORF">HNP32_001740</name>
</gene>
<evidence type="ECO:0000313" key="2">
    <source>
        <dbReference type="Proteomes" id="UP000539957"/>
    </source>
</evidence>
<evidence type="ECO:0008006" key="3">
    <source>
        <dbReference type="Google" id="ProtNLM"/>
    </source>
</evidence>
<dbReference type="RefSeq" id="WP_184269027.1">
    <property type="nucleotide sequence ID" value="NZ_JACHKY010000002.1"/>
</dbReference>
<dbReference type="Proteomes" id="UP000539957">
    <property type="component" value="Unassembled WGS sequence"/>
</dbReference>
<organism evidence="1 2">
    <name type="scientific">Brevundimonas bullata</name>
    <dbReference type="NCBI Taxonomy" id="13160"/>
    <lineage>
        <taxon>Bacteria</taxon>
        <taxon>Pseudomonadati</taxon>
        <taxon>Pseudomonadota</taxon>
        <taxon>Alphaproteobacteria</taxon>
        <taxon>Caulobacterales</taxon>
        <taxon>Caulobacteraceae</taxon>
        <taxon>Brevundimonas</taxon>
    </lineage>
</organism>
<dbReference type="EMBL" id="JACHKY010000002">
    <property type="protein sequence ID" value="MBB4798016.1"/>
    <property type="molecule type" value="Genomic_DNA"/>
</dbReference>
<evidence type="ECO:0000313" key="1">
    <source>
        <dbReference type="EMBL" id="MBB4798016.1"/>
    </source>
</evidence>
<name>A0A7W7N439_9CAUL</name>
<reference evidence="1 2" key="1">
    <citation type="submission" date="2020-08" db="EMBL/GenBank/DDBJ databases">
        <title>Functional genomics of gut bacteria from endangered species of beetles.</title>
        <authorList>
            <person name="Carlos-Shanley C."/>
        </authorList>
    </citation>
    <scope>NUCLEOTIDE SEQUENCE [LARGE SCALE GENOMIC DNA]</scope>
    <source>
        <strain evidence="1 2">S00123</strain>
    </source>
</reference>
<protein>
    <recommendedName>
        <fullName evidence="3">Gene transfer agent family protein</fullName>
    </recommendedName>
</protein>